<sequence length="422" mass="48136">MKRITEFDSKQYHPECFACADCRKAITSQFYPFNNDYLCANCHETRFPRKRVTCKQPISAQSKISMVEGQPCCVRCYEDRHAKRCSKCQKAIVADVEYLEFEDKYWHKECFVCSKCQRCIAEESFYQDGELILCKDYVYCNTKSNGDQHQPLNNLVQSLAQSLSAQTIDIVHKRNESKYYQVPRLECDNDLRKYGVIRRFFRFLNPFSSSSTPPVPPPVPPPEDIRSKTFFQRLKRALAISPPIERFLIRTKVTEDQDVARLLSKTAAVTIYSFVGVTLLGTAGLDTKPLIAGLGITGFTVGFALKEVATNFLSGIFLVINKPFVKGCRLKIHGSGGGIEGFVEYIDVRYVHLRTNDRGIIMIPSAIVYTNPITVFQPDDDDDEIDENKNFVESEVKDAPITKDDLKMKFNQEPVGTEKKRI</sequence>
<dbReference type="SMART" id="SM00132">
    <property type="entry name" value="LIM"/>
    <property type="match status" value="2"/>
</dbReference>
<dbReference type="InterPro" id="IPR010920">
    <property type="entry name" value="LSM_dom_sf"/>
</dbReference>
<evidence type="ECO:0000256" key="8">
    <source>
        <dbReference type="ARBA" id="ARBA00023136"/>
    </source>
</evidence>
<dbReference type="PROSITE" id="PS00478">
    <property type="entry name" value="LIM_DOMAIN_1"/>
    <property type="match status" value="1"/>
</dbReference>
<dbReference type="EMBL" id="CAJOBC010001167">
    <property type="protein sequence ID" value="CAF3660609.1"/>
    <property type="molecule type" value="Genomic_DNA"/>
</dbReference>
<dbReference type="Pfam" id="PF00924">
    <property type="entry name" value="MS_channel_2nd"/>
    <property type="match status" value="1"/>
</dbReference>
<evidence type="ECO:0000313" key="14">
    <source>
        <dbReference type="EMBL" id="CAF3660609.1"/>
    </source>
</evidence>
<evidence type="ECO:0000256" key="7">
    <source>
        <dbReference type="ARBA" id="ARBA00023038"/>
    </source>
</evidence>
<keyword evidence="8" id="KW-0472">Membrane</keyword>
<dbReference type="GO" id="GO:0016020">
    <property type="term" value="C:membrane"/>
    <property type="evidence" value="ECO:0007669"/>
    <property type="project" value="UniProtKB-SubCell"/>
</dbReference>
<dbReference type="Proteomes" id="UP000663829">
    <property type="component" value="Unassembled WGS sequence"/>
</dbReference>
<dbReference type="GO" id="GO:0046872">
    <property type="term" value="F:metal ion binding"/>
    <property type="evidence" value="ECO:0007669"/>
    <property type="project" value="UniProtKB-KW"/>
</dbReference>
<dbReference type="InterPro" id="IPR006685">
    <property type="entry name" value="MscS_channel_2nd"/>
</dbReference>
<dbReference type="Gene3D" id="2.10.110.10">
    <property type="entry name" value="Cysteine Rich Protein"/>
    <property type="match status" value="2"/>
</dbReference>
<dbReference type="Proteomes" id="UP000681722">
    <property type="component" value="Unassembled WGS sequence"/>
</dbReference>
<feature type="domain" description="LIM zinc-binding" evidence="10">
    <location>
        <begin position="83"/>
        <end position="144"/>
    </location>
</feature>
<dbReference type="SUPFAM" id="SSF57716">
    <property type="entry name" value="Glucocorticoid receptor-like (DNA-binding domain)"/>
    <property type="match status" value="1"/>
</dbReference>
<comment type="similarity">
    <text evidence="2">Belongs to the MscS (TC 1.A.23) family.</text>
</comment>
<evidence type="ECO:0000313" key="15">
    <source>
        <dbReference type="Proteomes" id="UP000663829"/>
    </source>
</evidence>
<protein>
    <recommendedName>
        <fullName evidence="10">LIM zinc-binding domain-containing protein</fullName>
    </recommendedName>
</protein>
<evidence type="ECO:0000256" key="5">
    <source>
        <dbReference type="ARBA" id="ARBA00022833"/>
    </source>
</evidence>
<reference evidence="12" key="1">
    <citation type="submission" date="2021-02" db="EMBL/GenBank/DDBJ databases">
        <authorList>
            <person name="Nowell W R."/>
        </authorList>
    </citation>
    <scope>NUCLEOTIDE SEQUENCE</scope>
</reference>
<evidence type="ECO:0000313" key="12">
    <source>
        <dbReference type="EMBL" id="CAF0873421.1"/>
    </source>
</evidence>
<dbReference type="EMBL" id="CAJOBA010000466">
    <property type="protein sequence ID" value="CAF3534385.1"/>
    <property type="molecule type" value="Genomic_DNA"/>
</dbReference>
<evidence type="ECO:0000256" key="1">
    <source>
        <dbReference type="ARBA" id="ARBA00004141"/>
    </source>
</evidence>
<feature type="domain" description="LIM zinc-binding" evidence="10">
    <location>
        <begin position="1"/>
        <end position="49"/>
    </location>
</feature>
<evidence type="ECO:0000259" key="10">
    <source>
        <dbReference type="PROSITE" id="PS50023"/>
    </source>
</evidence>
<dbReference type="Gene3D" id="1.10.287.1260">
    <property type="match status" value="1"/>
</dbReference>
<evidence type="ECO:0000313" key="11">
    <source>
        <dbReference type="EMBL" id="CAF0755200.1"/>
    </source>
</evidence>
<evidence type="ECO:0000256" key="4">
    <source>
        <dbReference type="ARBA" id="ARBA00022723"/>
    </source>
</evidence>
<keyword evidence="6" id="KW-1133">Transmembrane helix</keyword>
<dbReference type="SUPFAM" id="SSF82861">
    <property type="entry name" value="Mechanosensitive channel protein MscS (YggB), transmembrane region"/>
    <property type="match status" value="1"/>
</dbReference>
<name>A0A813Y1F4_9BILA</name>
<dbReference type="EMBL" id="CAJNOK010000466">
    <property type="protein sequence ID" value="CAF0755200.1"/>
    <property type="molecule type" value="Genomic_DNA"/>
</dbReference>
<dbReference type="PANTHER" id="PTHR30221">
    <property type="entry name" value="SMALL-CONDUCTANCE MECHANOSENSITIVE CHANNEL"/>
    <property type="match status" value="1"/>
</dbReference>
<comment type="caution">
    <text evidence="12">The sequence shown here is derived from an EMBL/GenBank/DDBJ whole genome shotgun (WGS) entry which is preliminary data.</text>
</comment>
<keyword evidence="15" id="KW-1185">Reference proteome</keyword>
<evidence type="ECO:0000256" key="9">
    <source>
        <dbReference type="PROSITE-ProRule" id="PRU00125"/>
    </source>
</evidence>
<dbReference type="InterPro" id="IPR001781">
    <property type="entry name" value="Znf_LIM"/>
</dbReference>
<dbReference type="PROSITE" id="PS50023">
    <property type="entry name" value="LIM_DOMAIN_2"/>
    <property type="match status" value="2"/>
</dbReference>
<dbReference type="EMBL" id="CAJNOQ010001167">
    <property type="protein sequence ID" value="CAF0873421.1"/>
    <property type="molecule type" value="Genomic_DNA"/>
</dbReference>
<keyword evidence="5 9" id="KW-0862">Zinc</keyword>
<dbReference type="OrthoDB" id="274660at2759"/>
<dbReference type="AlphaFoldDB" id="A0A813Y1F4"/>
<dbReference type="Pfam" id="PF00412">
    <property type="entry name" value="LIM"/>
    <property type="match status" value="2"/>
</dbReference>
<gene>
    <name evidence="12" type="ORF">GPM918_LOCUS7222</name>
    <name evidence="11" type="ORF">OVA965_LOCUS2243</name>
    <name evidence="14" type="ORF">SRO942_LOCUS7222</name>
    <name evidence="13" type="ORF">TMI583_LOCUS2243</name>
</gene>
<keyword evidence="4 9" id="KW-0479">Metal-binding</keyword>
<dbReference type="InterPro" id="IPR011014">
    <property type="entry name" value="MscS_channel_TM-2"/>
</dbReference>
<dbReference type="Proteomes" id="UP000682733">
    <property type="component" value="Unassembled WGS sequence"/>
</dbReference>
<dbReference type="Proteomes" id="UP000677228">
    <property type="component" value="Unassembled WGS sequence"/>
</dbReference>
<accession>A0A813Y1F4</accession>
<dbReference type="GO" id="GO:0008381">
    <property type="term" value="F:mechanosensitive monoatomic ion channel activity"/>
    <property type="evidence" value="ECO:0007669"/>
    <property type="project" value="InterPro"/>
</dbReference>
<keyword evidence="3" id="KW-0812">Transmembrane</keyword>
<dbReference type="SUPFAM" id="SSF50182">
    <property type="entry name" value="Sm-like ribonucleoproteins"/>
    <property type="match status" value="1"/>
</dbReference>
<evidence type="ECO:0000256" key="6">
    <source>
        <dbReference type="ARBA" id="ARBA00022989"/>
    </source>
</evidence>
<dbReference type="PANTHER" id="PTHR30221:SF1">
    <property type="entry name" value="SMALL-CONDUCTANCE MECHANOSENSITIVE CHANNEL"/>
    <property type="match status" value="1"/>
</dbReference>
<dbReference type="CDD" id="cd08368">
    <property type="entry name" value="LIM"/>
    <property type="match status" value="1"/>
</dbReference>
<comment type="subcellular location">
    <subcellularLocation>
        <location evidence="1">Membrane</location>
        <topology evidence="1">Multi-pass membrane protein</topology>
    </subcellularLocation>
</comment>
<keyword evidence="7 9" id="KW-0440">LIM domain</keyword>
<organism evidence="12 15">
    <name type="scientific">Didymodactylos carnosus</name>
    <dbReference type="NCBI Taxonomy" id="1234261"/>
    <lineage>
        <taxon>Eukaryota</taxon>
        <taxon>Metazoa</taxon>
        <taxon>Spiralia</taxon>
        <taxon>Gnathifera</taxon>
        <taxon>Rotifera</taxon>
        <taxon>Eurotatoria</taxon>
        <taxon>Bdelloidea</taxon>
        <taxon>Philodinida</taxon>
        <taxon>Philodinidae</taxon>
        <taxon>Didymodactylos</taxon>
    </lineage>
</organism>
<evidence type="ECO:0000256" key="2">
    <source>
        <dbReference type="ARBA" id="ARBA00008017"/>
    </source>
</evidence>
<proteinExistence type="inferred from homology"/>
<evidence type="ECO:0000256" key="3">
    <source>
        <dbReference type="ARBA" id="ARBA00022692"/>
    </source>
</evidence>
<dbReference type="Gene3D" id="2.30.30.60">
    <property type="match status" value="1"/>
</dbReference>
<evidence type="ECO:0000313" key="13">
    <source>
        <dbReference type="EMBL" id="CAF3534385.1"/>
    </source>
</evidence>
<dbReference type="InterPro" id="IPR023408">
    <property type="entry name" value="MscS_beta-dom_sf"/>
</dbReference>
<dbReference type="InterPro" id="IPR045275">
    <property type="entry name" value="MscS_archaea/bacteria_type"/>
</dbReference>